<sequence>MEKGRTKGPICGFENCRSRSYEEGEDGFLYCQNGHRQGGLVRGEDDEDNYNTPAARQVTRKKKDVDEQEKKAARHYSGRRAFDLYLKCLQLILRYQVWFLIQEKGLPSELETVVFDLWALRIAQLGDKIASESQEDESQSQVFNTLESEESATDNERGTLSTPKCRDKTLIGAPNLYDCLVLCYIGTSTLRLSITPGDIYAWTTAGKLAYRRAIKLVPLAMRDRLPPSFHAVLDPPKLLGHRRFYTTLTNLEISLEKDHGILWPPLNVPLLLFRYIKELALPLELYDATLRLADLLGYNFAFQYDGRKTLGLRHLPEAQLIGCFVLCTKLFYPFDKIRRSPKSSSEPAVTVVDWNKWCKHMHAAKKKQQNSTSEFTPEELIKVQEDDILELKPVQLDEYMDFYTETFLDDAEIQRTKNNDDFRNALYNMFPIDSNEPRPQNQTVDQSPHEKNLETVRAVHNDVKTRVVISDDVESNAFRPGQAYSVWKKSQDLPDRAAMFYDEAARLAGFSMDMLVTAVFLTEARVERWRKKQRDGARVSDGESV</sequence>
<dbReference type="GO" id="GO:0042790">
    <property type="term" value="P:nucleolar large rRNA transcription by RNA polymerase I"/>
    <property type="evidence" value="ECO:0007669"/>
    <property type="project" value="TreeGrafter"/>
</dbReference>
<evidence type="ECO:0000256" key="10">
    <source>
        <dbReference type="SAM" id="MobiDB-lite"/>
    </source>
</evidence>
<organism evidence="14 15">
    <name type="scientific">Ophiobolus disseminans</name>
    <dbReference type="NCBI Taxonomy" id="1469910"/>
    <lineage>
        <taxon>Eukaryota</taxon>
        <taxon>Fungi</taxon>
        <taxon>Dikarya</taxon>
        <taxon>Ascomycota</taxon>
        <taxon>Pezizomycotina</taxon>
        <taxon>Dothideomycetes</taxon>
        <taxon>Pleosporomycetidae</taxon>
        <taxon>Pleosporales</taxon>
        <taxon>Pleosporineae</taxon>
        <taxon>Phaeosphaeriaceae</taxon>
        <taxon>Ophiobolus</taxon>
    </lineage>
</organism>
<evidence type="ECO:0000256" key="4">
    <source>
        <dbReference type="ARBA" id="ARBA00022771"/>
    </source>
</evidence>
<keyword evidence="7" id="KW-0238">DNA-binding</keyword>
<dbReference type="InterPro" id="IPR033599">
    <property type="entry name" value="TAF1B/Rrn7"/>
</dbReference>
<dbReference type="OrthoDB" id="428577at2759"/>
<dbReference type="InterPro" id="IPR021752">
    <property type="entry name" value="TF_Rrn7_Zf"/>
</dbReference>
<keyword evidence="5" id="KW-0862">Zinc</keyword>
<reference evidence="14" key="1">
    <citation type="journal article" date="2020" name="Stud. Mycol.">
        <title>101 Dothideomycetes genomes: a test case for predicting lifestyles and emergence of pathogens.</title>
        <authorList>
            <person name="Haridas S."/>
            <person name="Albert R."/>
            <person name="Binder M."/>
            <person name="Bloem J."/>
            <person name="Labutti K."/>
            <person name="Salamov A."/>
            <person name="Andreopoulos B."/>
            <person name="Baker S."/>
            <person name="Barry K."/>
            <person name="Bills G."/>
            <person name="Bluhm B."/>
            <person name="Cannon C."/>
            <person name="Castanera R."/>
            <person name="Culley D."/>
            <person name="Daum C."/>
            <person name="Ezra D."/>
            <person name="Gonzalez J."/>
            <person name="Henrissat B."/>
            <person name="Kuo A."/>
            <person name="Liang C."/>
            <person name="Lipzen A."/>
            <person name="Lutzoni F."/>
            <person name="Magnuson J."/>
            <person name="Mondo S."/>
            <person name="Nolan M."/>
            <person name="Ohm R."/>
            <person name="Pangilinan J."/>
            <person name="Park H.-J."/>
            <person name="Ramirez L."/>
            <person name="Alfaro M."/>
            <person name="Sun H."/>
            <person name="Tritt A."/>
            <person name="Yoshinaga Y."/>
            <person name="Zwiers L.-H."/>
            <person name="Turgeon B."/>
            <person name="Goodwin S."/>
            <person name="Spatafora J."/>
            <person name="Crous P."/>
            <person name="Grigoriev I."/>
        </authorList>
    </citation>
    <scope>NUCLEOTIDE SEQUENCE</scope>
    <source>
        <strain evidence="14">CBS 113818</strain>
    </source>
</reference>
<dbReference type="PANTHER" id="PTHR31576:SF2">
    <property type="entry name" value="TATA BOX-BINDING PROTEIN-ASSOCIATED FACTOR RNA POLYMERASE I SUBUNIT B"/>
    <property type="match status" value="1"/>
</dbReference>
<dbReference type="Pfam" id="PF20644">
    <property type="entry name" value="Rrn7_cyclin_N"/>
    <property type="match status" value="1"/>
</dbReference>
<feature type="domain" description="Rrn7/TAF1B C-terminal cyclin" evidence="13">
    <location>
        <begin position="240"/>
        <end position="407"/>
    </location>
</feature>
<feature type="domain" description="RRN7-type" evidence="11">
    <location>
        <begin position="6"/>
        <end position="35"/>
    </location>
</feature>
<keyword evidence="3" id="KW-0479">Metal-binding</keyword>
<feature type="region of interest" description="Disordered" evidence="10">
    <location>
        <begin position="41"/>
        <end position="72"/>
    </location>
</feature>
<dbReference type="GO" id="GO:0001164">
    <property type="term" value="F:RNA polymerase I core promoter sequence-specific DNA binding"/>
    <property type="evidence" value="ECO:0007669"/>
    <property type="project" value="InterPro"/>
</dbReference>
<keyword evidence="9" id="KW-0539">Nucleus</keyword>
<keyword evidence="15" id="KW-1185">Reference proteome</keyword>
<evidence type="ECO:0000256" key="2">
    <source>
        <dbReference type="ARBA" id="ARBA00006899"/>
    </source>
</evidence>
<accession>A0A6A6ZLD4</accession>
<evidence type="ECO:0000313" key="15">
    <source>
        <dbReference type="Proteomes" id="UP000799424"/>
    </source>
</evidence>
<evidence type="ECO:0000256" key="1">
    <source>
        <dbReference type="ARBA" id="ARBA00004604"/>
    </source>
</evidence>
<protein>
    <submittedName>
        <fullName evidence="14">Uncharacterized protein</fullName>
    </submittedName>
</protein>
<evidence type="ECO:0000256" key="5">
    <source>
        <dbReference type="ARBA" id="ARBA00022833"/>
    </source>
</evidence>
<evidence type="ECO:0000259" key="13">
    <source>
        <dbReference type="Pfam" id="PF20645"/>
    </source>
</evidence>
<evidence type="ECO:0000259" key="12">
    <source>
        <dbReference type="Pfam" id="PF20644"/>
    </source>
</evidence>
<evidence type="ECO:0000256" key="7">
    <source>
        <dbReference type="ARBA" id="ARBA00023125"/>
    </source>
</evidence>
<feature type="region of interest" description="Disordered" evidence="10">
    <location>
        <begin position="431"/>
        <end position="450"/>
    </location>
</feature>
<dbReference type="EMBL" id="MU006238">
    <property type="protein sequence ID" value="KAF2821144.1"/>
    <property type="molecule type" value="Genomic_DNA"/>
</dbReference>
<dbReference type="GO" id="GO:0070860">
    <property type="term" value="C:RNA polymerase I core factor complex"/>
    <property type="evidence" value="ECO:0007669"/>
    <property type="project" value="InterPro"/>
</dbReference>
<evidence type="ECO:0000256" key="9">
    <source>
        <dbReference type="ARBA" id="ARBA00023242"/>
    </source>
</evidence>
<feature type="region of interest" description="Disordered" evidence="10">
    <location>
        <begin position="132"/>
        <end position="161"/>
    </location>
</feature>
<proteinExistence type="inferred from homology"/>
<dbReference type="Proteomes" id="UP000799424">
    <property type="component" value="Unassembled WGS sequence"/>
</dbReference>
<evidence type="ECO:0000259" key="11">
    <source>
        <dbReference type="Pfam" id="PF11781"/>
    </source>
</evidence>
<feature type="compositionally biased region" description="Polar residues" evidence="10">
    <location>
        <begin position="437"/>
        <end position="446"/>
    </location>
</feature>
<evidence type="ECO:0000256" key="8">
    <source>
        <dbReference type="ARBA" id="ARBA00023163"/>
    </source>
</evidence>
<dbReference type="InterPro" id="IPR048540">
    <property type="entry name" value="Rrn7_cyclin_N"/>
</dbReference>
<comment type="subcellular location">
    <subcellularLocation>
        <location evidence="1">Nucleus</location>
        <location evidence="1">Nucleolus</location>
    </subcellularLocation>
</comment>
<keyword evidence="8" id="KW-0804">Transcription</keyword>
<keyword evidence="4" id="KW-0863">Zinc-finger</keyword>
<comment type="similarity">
    <text evidence="2">Belongs to the RRN7/TAF1B family.</text>
</comment>
<keyword evidence="6" id="KW-0805">Transcription regulation</keyword>
<dbReference type="InterPro" id="IPR048538">
    <property type="entry name" value="Rrn7_cyclin_C"/>
</dbReference>
<name>A0A6A6ZLD4_9PLEO</name>
<evidence type="ECO:0000256" key="3">
    <source>
        <dbReference type="ARBA" id="ARBA00022723"/>
    </source>
</evidence>
<dbReference type="Pfam" id="PF20645">
    <property type="entry name" value="Rrn7_cyclin_C"/>
    <property type="match status" value="1"/>
</dbReference>
<dbReference type="Pfam" id="PF11781">
    <property type="entry name" value="Zn_ribbon_RRN7"/>
    <property type="match status" value="1"/>
</dbReference>
<evidence type="ECO:0000313" key="14">
    <source>
        <dbReference type="EMBL" id="KAF2821144.1"/>
    </source>
</evidence>
<dbReference type="GO" id="GO:0008270">
    <property type="term" value="F:zinc ion binding"/>
    <property type="evidence" value="ECO:0007669"/>
    <property type="project" value="UniProtKB-KW"/>
</dbReference>
<evidence type="ECO:0000256" key="6">
    <source>
        <dbReference type="ARBA" id="ARBA00023015"/>
    </source>
</evidence>
<feature type="domain" description="Rrn7/TAF1B N-terminal cyclin" evidence="12">
    <location>
        <begin position="89"/>
        <end position="218"/>
    </location>
</feature>
<dbReference type="AlphaFoldDB" id="A0A6A6ZLD4"/>
<dbReference type="PANTHER" id="PTHR31576">
    <property type="entry name" value="TATA BOX-BINDING PROTEIN-ASSOCIATED FACTOR RNA POLYMERASE I SUBUNIT B"/>
    <property type="match status" value="1"/>
</dbReference>
<gene>
    <name evidence="14" type="ORF">CC86DRAFT_470897</name>
</gene>